<dbReference type="Proteomes" id="UP001056120">
    <property type="component" value="Linkage Group LG06"/>
</dbReference>
<protein>
    <submittedName>
        <fullName evidence="1">Uncharacterized protein</fullName>
    </submittedName>
</protein>
<comment type="caution">
    <text evidence="1">The sequence shown here is derived from an EMBL/GenBank/DDBJ whole genome shotgun (WGS) entry which is preliminary data.</text>
</comment>
<keyword evidence="2" id="KW-1185">Reference proteome</keyword>
<gene>
    <name evidence="1" type="ORF">L1987_18328</name>
</gene>
<organism evidence="1 2">
    <name type="scientific">Smallanthus sonchifolius</name>
    <dbReference type="NCBI Taxonomy" id="185202"/>
    <lineage>
        <taxon>Eukaryota</taxon>
        <taxon>Viridiplantae</taxon>
        <taxon>Streptophyta</taxon>
        <taxon>Embryophyta</taxon>
        <taxon>Tracheophyta</taxon>
        <taxon>Spermatophyta</taxon>
        <taxon>Magnoliopsida</taxon>
        <taxon>eudicotyledons</taxon>
        <taxon>Gunneridae</taxon>
        <taxon>Pentapetalae</taxon>
        <taxon>asterids</taxon>
        <taxon>campanulids</taxon>
        <taxon>Asterales</taxon>
        <taxon>Asteraceae</taxon>
        <taxon>Asteroideae</taxon>
        <taxon>Heliantheae alliance</taxon>
        <taxon>Millerieae</taxon>
        <taxon>Smallanthus</taxon>
    </lineage>
</organism>
<accession>A0ACB9IZZ9</accession>
<evidence type="ECO:0000313" key="1">
    <source>
        <dbReference type="EMBL" id="KAI3813600.1"/>
    </source>
</evidence>
<dbReference type="EMBL" id="CM042023">
    <property type="protein sequence ID" value="KAI3813600.1"/>
    <property type="molecule type" value="Genomic_DNA"/>
</dbReference>
<sequence>MRRIKVCAFAVPSGIGPLLVHAINLANDTIIQVYSLLVHCLFVHCWNWRIDYDILVLLFWRMDHNHFTIRTFMTIMAERDAAIQERNLALEERKRAFAERDLAMLQRDAALAERNSAMQERDDAISTLRFRSNFINENIISTTSELPENIQNHESKHGYNEEEMHHMFEIPDDYQLPPDNPKPRKATKKTKSQSPRSSSKRADIVNIKPDYEESSGDAQLEAWKDELGLNQVNFDETAMPVPVCSCTGVPQPCYRWGSGGWQSACCTTTMSMYPLPLVTNKRYSRVGGRKMSGGAFTKLLTRLASEGYDLSAPLDLKDHWAKHGTNRYSTVK</sequence>
<evidence type="ECO:0000313" key="2">
    <source>
        <dbReference type="Proteomes" id="UP001056120"/>
    </source>
</evidence>
<proteinExistence type="predicted"/>
<reference evidence="2" key="1">
    <citation type="journal article" date="2022" name="Mol. Ecol. Resour.">
        <title>The genomes of chicory, endive, great burdock and yacon provide insights into Asteraceae palaeo-polyploidization history and plant inulin production.</title>
        <authorList>
            <person name="Fan W."/>
            <person name="Wang S."/>
            <person name="Wang H."/>
            <person name="Wang A."/>
            <person name="Jiang F."/>
            <person name="Liu H."/>
            <person name="Zhao H."/>
            <person name="Xu D."/>
            <person name="Zhang Y."/>
        </authorList>
    </citation>
    <scope>NUCLEOTIDE SEQUENCE [LARGE SCALE GENOMIC DNA]</scope>
    <source>
        <strain evidence="2">cv. Yunnan</strain>
    </source>
</reference>
<reference evidence="1 2" key="2">
    <citation type="journal article" date="2022" name="Mol. Ecol. Resour.">
        <title>The genomes of chicory, endive, great burdock and yacon provide insights into Asteraceae paleo-polyploidization history and plant inulin production.</title>
        <authorList>
            <person name="Fan W."/>
            <person name="Wang S."/>
            <person name="Wang H."/>
            <person name="Wang A."/>
            <person name="Jiang F."/>
            <person name="Liu H."/>
            <person name="Zhao H."/>
            <person name="Xu D."/>
            <person name="Zhang Y."/>
        </authorList>
    </citation>
    <scope>NUCLEOTIDE SEQUENCE [LARGE SCALE GENOMIC DNA]</scope>
    <source>
        <strain evidence="2">cv. Yunnan</strain>
        <tissue evidence="1">Leaves</tissue>
    </source>
</reference>
<name>A0ACB9IZZ9_9ASTR</name>